<dbReference type="InterPro" id="IPR008266">
    <property type="entry name" value="Tyr_kinase_AS"/>
</dbReference>
<reference evidence="10" key="1">
    <citation type="journal article" date="2011" name="BMC Genomics">
        <title>Complete genome sequence of the filamentous anoxygenic phototrophic bacterium Chloroflexus aurantiacus.</title>
        <authorList>
            <person name="Tang K.H."/>
            <person name="Barry K."/>
            <person name="Chertkov O."/>
            <person name="Dalin E."/>
            <person name="Han C.S."/>
            <person name="Hauser L.J."/>
            <person name="Honchak B.M."/>
            <person name="Karbach L.E."/>
            <person name="Land M.L."/>
            <person name="Lapidus A."/>
            <person name="Larimer F.W."/>
            <person name="Mikhailova N."/>
            <person name="Pitluck S."/>
            <person name="Pierson B.K."/>
            <person name="Blankenship R.E."/>
        </authorList>
    </citation>
    <scope>NUCLEOTIDE SEQUENCE [LARGE SCALE GENOMIC DNA]</scope>
    <source>
        <strain evidence="10">ATCC 29366 / DSM 635 / J-10-fl</strain>
    </source>
</reference>
<keyword evidence="7" id="KW-0472">Membrane</keyword>
<dbReference type="InterPro" id="IPR001305">
    <property type="entry name" value="HSP_DnaJ_Cys-rich_dom"/>
</dbReference>
<dbReference type="RefSeq" id="WP_012255970.1">
    <property type="nucleotide sequence ID" value="NC_010175.1"/>
</dbReference>
<feature type="binding site" evidence="6">
    <location>
        <position position="48"/>
    </location>
    <ligand>
        <name>ATP</name>
        <dbReference type="ChEBI" id="CHEBI:30616"/>
    </ligand>
</feature>
<dbReference type="PROSITE" id="PS50011">
    <property type="entry name" value="PROTEIN_KINASE_DOM"/>
    <property type="match status" value="1"/>
</dbReference>
<dbReference type="Pfam" id="PF00069">
    <property type="entry name" value="Pkinase"/>
    <property type="match status" value="1"/>
</dbReference>
<keyword evidence="10" id="KW-1185">Reference proteome</keyword>
<dbReference type="PANTHER" id="PTHR43289">
    <property type="entry name" value="MITOGEN-ACTIVATED PROTEIN KINASE KINASE KINASE 20-RELATED"/>
    <property type="match status" value="1"/>
</dbReference>
<dbReference type="KEGG" id="cau:Caur_0060"/>
<feature type="domain" description="Protein kinase" evidence="8">
    <location>
        <begin position="18"/>
        <end position="274"/>
    </location>
</feature>
<protein>
    <recommendedName>
        <fullName evidence="1">non-specific serine/threonine protein kinase</fullName>
        <ecNumber evidence="1">2.7.11.1</ecNumber>
    </recommendedName>
</protein>
<evidence type="ECO:0000256" key="5">
    <source>
        <dbReference type="ARBA" id="ARBA00022840"/>
    </source>
</evidence>
<feature type="transmembrane region" description="Helical" evidence="7">
    <location>
        <begin position="627"/>
        <end position="648"/>
    </location>
</feature>
<evidence type="ECO:0000256" key="1">
    <source>
        <dbReference type="ARBA" id="ARBA00012513"/>
    </source>
</evidence>
<dbReference type="GO" id="GO:0004674">
    <property type="term" value="F:protein serine/threonine kinase activity"/>
    <property type="evidence" value="ECO:0000318"/>
    <property type="project" value="GO_Central"/>
</dbReference>
<evidence type="ECO:0000259" key="8">
    <source>
        <dbReference type="PROSITE" id="PS50011"/>
    </source>
</evidence>
<dbReference type="SUPFAM" id="SSF56112">
    <property type="entry name" value="Protein kinase-like (PK-like)"/>
    <property type="match status" value="1"/>
</dbReference>
<dbReference type="GO" id="GO:0051082">
    <property type="term" value="F:unfolded protein binding"/>
    <property type="evidence" value="ECO:0007669"/>
    <property type="project" value="InterPro"/>
</dbReference>
<dbReference type="InterPro" id="IPR011009">
    <property type="entry name" value="Kinase-like_dom_sf"/>
</dbReference>
<sequence length="650" mass="74371">MTTNPVSVPSLPRFYGHYEVEQQIGRGESSRVFRAHHRQIKEHKVALKVLLSQEAARIKRFEQEAQIAARLRHPHISRLLDYGIQNPFHYAVFEYIPGSSLRDLIKGHDQRLPPDQVMAYFQQIADALDYAHSLDIIHRDLSPGNILIDTENHKAYLIDFGIARNPDQSLTSTNVTMGTPGFIAPECMHSATNATHLSDIFSLGVILFLMLTGEKPWYEMPQPGSSLDPFLRIRTLADTGVKLPSEVDRIIRVMLAFEPAHRYTSAGAAAIDFVAVMQRHLSVTQIQSSEPVKVDQTATRRKHIVLIEPNEVELALSGSLFREPLERALMRARQLDETTIKSLIEQWAKRQRFYQPHLGRIAQIQDTKHHNVFFFQLRLLIEQRLDAGTEEEPDSQQKQIPPQRELERWQVELPPPKDFQKHPGGRVIVPGSERVVTCPSCKGHGVHICAMCKGSRRVTVTDQAATTTENAADSSSVARQRVVPCPECQGRGSLPCKRCDSFTRVIQRKLIEWSRWPVEDQAHTDLPDVDEMWLRRTCKAELVYKKRVDRIPKEWLEITEIKEILEQRRKNLNNDSRIVLAELQIHFIPLTEVTLDLGKQGPGERLAIYGFEHNIPPDWRFLHWERIICLSVIALLSIFLMISLAFIING</sequence>
<dbReference type="PROSITE" id="PS00107">
    <property type="entry name" value="PROTEIN_KINASE_ATP"/>
    <property type="match status" value="1"/>
</dbReference>
<dbReference type="EC" id="2.7.11.1" evidence="1"/>
<dbReference type="Proteomes" id="UP000002008">
    <property type="component" value="Chromosome"/>
</dbReference>
<dbReference type="PROSITE" id="PS00109">
    <property type="entry name" value="PROTEIN_KINASE_TYR"/>
    <property type="match status" value="1"/>
</dbReference>
<name>A9WBA7_CHLAA</name>
<dbReference type="SUPFAM" id="SSF57938">
    <property type="entry name" value="DnaJ/Hsp40 cysteine-rich domain"/>
    <property type="match status" value="1"/>
</dbReference>
<organism evidence="9 10">
    <name type="scientific">Chloroflexus aurantiacus (strain ATCC 29366 / DSM 635 / J-10-fl)</name>
    <dbReference type="NCBI Taxonomy" id="324602"/>
    <lineage>
        <taxon>Bacteria</taxon>
        <taxon>Bacillati</taxon>
        <taxon>Chloroflexota</taxon>
        <taxon>Chloroflexia</taxon>
        <taxon>Chloroflexales</taxon>
        <taxon>Chloroflexineae</taxon>
        <taxon>Chloroflexaceae</taxon>
        <taxon>Chloroflexus</taxon>
    </lineage>
</organism>
<dbReference type="AlphaFoldDB" id="A9WBA7"/>
<accession>A9WBA7</accession>
<dbReference type="CDD" id="cd10719">
    <property type="entry name" value="DnaJ_zf"/>
    <property type="match status" value="1"/>
</dbReference>
<keyword evidence="7" id="KW-0812">Transmembrane</keyword>
<dbReference type="HOGENOM" id="CLU_025263_0_0_0"/>
<dbReference type="CDD" id="cd14014">
    <property type="entry name" value="STKc_PknB_like"/>
    <property type="match status" value="1"/>
</dbReference>
<dbReference type="STRING" id="324602.Caur_0060"/>
<keyword evidence="7" id="KW-1133">Transmembrane helix</keyword>
<evidence type="ECO:0000256" key="7">
    <source>
        <dbReference type="SAM" id="Phobius"/>
    </source>
</evidence>
<evidence type="ECO:0000313" key="9">
    <source>
        <dbReference type="EMBL" id="ABY33314.1"/>
    </source>
</evidence>
<evidence type="ECO:0000256" key="4">
    <source>
        <dbReference type="ARBA" id="ARBA00022777"/>
    </source>
</evidence>
<dbReference type="eggNOG" id="COG0515">
    <property type="taxonomic scope" value="Bacteria"/>
</dbReference>
<evidence type="ECO:0000256" key="6">
    <source>
        <dbReference type="PROSITE-ProRule" id="PRU10141"/>
    </source>
</evidence>
<dbReference type="InParanoid" id="A9WBA7"/>
<keyword evidence="2" id="KW-0808">Transferase</keyword>
<dbReference type="GO" id="GO:0005524">
    <property type="term" value="F:ATP binding"/>
    <property type="evidence" value="ECO:0007669"/>
    <property type="project" value="UniProtKB-UniRule"/>
</dbReference>
<dbReference type="Gene3D" id="2.60.260.20">
    <property type="entry name" value="Urease metallochaperone UreE, N-terminal domain"/>
    <property type="match status" value="1"/>
</dbReference>
<dbReference type="GO" id="GO:0031072">
    <property type="term" value="F:heat shock protein binding"/>
    <property type="evidence" value="ECO:0007669"/>
    <property type="project" value="InterPro"/>
</dbReference>
<dbReference type="PANTHER" id="PTHR43289:SF6">
    <property type="entry name" value="SERINE_THREONINE-PROTEIN KINASE NEKL-3"/>
    <property type="match status" value="1"/>
</dbReference>
<keyword evidence="3 6" id="KW-0547">Nucleotide-binding</keyword>
<evidence type="ECO:0000256" key="3">
    <source>
        <dbReference type="ARBA" id="ARBA00022741"/>
    </source>
</evidence>
<dbReference type="PATRIC" id="fig|324602.8.peg.66"/>
<dbReference type="EnsemblBacteria" id="ABY33314">
    <property type="protein sequence ID" value="ABY33314"/>
    <property type="gene ID" value="Caur_0060"/>
</dbReference>
<dbReference type="InterPro" id="IPR036410">
    <property type="entry name" value="HSP_DnaJ_Cys-rich_dom_sf"/>
</dbReference>
<proteinExistence type="predicted"/>
<gene>
    <name evidence="9" type="ordered locus">Caur_0060</name>
</gene>
<keyword evidence="4 9" id="KW-0418">Kinase</keyword>
<dbReference type="InterPro" id="IPR000719">
    <property type="entry name" value="Prot_kinase_dom"/>
</dbReference>
<evidence type="ECO:0000256" key="2">
    <source>
        <dbReference type="ARBA" id="ARBA00022679"/>
    </source>
</evidence>
<keyword evidence="5 6" id="KW-0067">ATP-binding</keyword>
<dbReference type="EMBL" id="CP000909">
    <property type="protein sequence ID" value="ABY33314.1"/>
    <property type="molecule type" value="Genomic_DNA"/>
</dbReference>
<evidence type="ECO:0000313" key="10">
    <source>
        <dbReference type="Proteomes" id="UP000002008"/>
    </source>
</evidence>
<dbReference type="Gene3D" id="2.10.230.10">
    <property type="entry name" value="Heat shock protein DnaJ, cysteine-rich domain"/>
    <property type="match status" value="1"/>
</dbReference>
<dbReference type="InterPro" id="IPR017441">
    <property type="entry name" value="Protein_kinase_ATP_BS"/>
</dbReference>
<dbReference type="Gene3D" id="1.10.510.10">
    <property type="entry name" value="Transferase(Phosphotransferase) domain 1"/>
    <property type="match status" value="1"/>
</dbReference>